<dbReference type="PANTHER" id="PTHR43490">
    <property type="entry name" value="(+)-NEOMENTHOL DEHYDROGENASE"/>
    <property type="match status" value="1"/>
</dbReference>
<dbReference type="Pfam" id="PF00106">
    <property type="entry name" value="adh_short"/>
    <property type="match status" value="1"/>
</dbReference>
<sequence length="246" mass="26629">MESKQLVLITGAARKTGIGVESARQLGKLDYKIIITARELDRAQEAAQLLVDEGLDAVAMALDITDEEQVKAVAATVDQQYGKLDVLINNATQFPDQYHIVDTDMEKIISSFNTNFFGAWRMIKYFTPLLKKSDNPRVVNCSSGSGSIQGEPGEYTLVNPWRDFISVYSITKLAMNGLTMKAAHDLAKEGILVNAPIPGMTATYDILSNAGGRPVSEGAASIVYAATLPKGGPTGKHFKDGMEIGW</sequence>
<evidence type="ECO:0000256" key="1">
    <source>
        <dbReference type="ARBA" id="ARBA00006484"/>
    </source>
</evidence>
<dbReference type="InterPro" id="IPR002347">
    <property type="entry name" value="SDR_fam"/>
</dbReference>
<gene>
    <name evidence="4" type="ORF">A4H97_31130</name>
</gene>
<dbReference type="RefSeq" id="WP_081201842.1">
    <property type="nucleotide sequence ID" value="NZ_FOCZ01000020.1"/>
</dbReference>
<keyword evidence="3" id="KW-0560">Oxidoreductase</keyword>
<reference evidence="5" key="1">
    <citation type="submission" date="2016-04" db="EMBL/GenBank/DDBJ databases">
        <authorList>
            <person name="Chen L."/>
            <person name="Zhuang W."/>
            <person name="Wang G."/>
        </authorList>
    </citation>
    <scope>NUCLEOTIDE SEQUENCE [LARGE SCALE GENOMIC DNA]</scope>
    <source>
        <strain evidence="5">17621</strain>
    </source>
</reference>
<dbReference type="PANTHER" id="PTHR43490:SF99">
    <property type="entry name" value="SHORT-CHAIN DEHYDROGENASE_REDUCTASE"/>
    <property type="match status" value="1"/>
</dbReference>
<keyword evidence="2" id="KW-0521">NADP</keyword>
<evidence type="ECO:0000313" key="5">
    <source>
        <dbReference type="Proteomes" id="UP000192610"/>
    </source>
</evidence>
<dbReference type="OrthoDB" id="5786478at2"/>
<organism evidence="4 5">
    <name type="scientific">Niastella yeongjuensis</name>
    <dbReference type="NCBI Taxonomy" id="354355"/>
    <lineage>
        <taxon>Bacteria</taxon>
        <taxon>Pseudomonadati</taxon>
        <taxon>Bacteroidota</taxon>
        <taxon>Chitinophagia</taxon>
        <taxon>Chitinophagales</taxon>
        <taxon>Chitinophagaceae</taxon>
        <taxon>Niastella</taxon>
    </lineage>
</organism>
<dbReference type="GO" id="GO:0016491">
    <property type="term" value="F:oxidoreductase activity"/>
    <property type="evidence" value="ECO:0007669"/>
    <property type="project" value="UniProtKB-KW"/>
</dbReference>
<dbReference type="STRING" id="354355.SAMN05660816_06379"/>
<evidence type="ECO:0000256" key="2">
    <source>
        <dbReference type="ARBA" id="ARBA00022857"/>
    </source>
</evidence>
<comment type="similarity">
    <text evidence="1">Belongs to the short-chain dehydrogenases/reductases (SDR) family.</text>
</comment>
<dbReference type="Gene3D" id="3.40.50.720">
    <property type="entry name" value="NAD(P)-binding Rossmann-like Domain"/>
    <property type="match status" value="1"/>
</dbReference>
<keyword evidence="5" id="KW-1185">Reference proteome</keyword>
<evidence type="ECO:0000313" key="4">
    <source>
        <dbReference type="EMBL" id="OQP46219.1"/>
    </source>
</evidence>
<dbReference type="EMBL" id="LVXG01000024">
    <property type="protein sequence ID" value="OQP46219.1"/>
    <property type="molecule type" value="Genomic_DNA"/>
</dbReference>
<dbReference type="PRINTS" id="PR00081">
    <property type="entry name" value="GDHRDH"/>
</dbReference>
<evidence type="ECO:0008006" key="6">
    <source>
        <dbReference type="Google" id="ProtNLM"/>
    </source>
</evidence>
<evidence type="ECO:0000256" key="3">
    <source>
        <dbReference type="ARBA" id="ARBA00023002"/>
    </source>
</evidence>
<dbReference type="SUPFAM" id="SSF51735">
    <property type="entry name" value="NAD(P)-binding Rossmann-fold domains"/>
    <property type="match status" value="1"/>
</dbReference>
<dbReference type="Proteomes" id="UP000192610">
    <property type="component" value="Unassembled WGS sequence"/>
</dbReference>
<proteinExistence type="inferred from homology"/>
<accession>A0A1V9EJB1</accession>
<protein>
    <recommendedName>
        <fullName evidence="6">Short-chain dehydrogenase</fullName>
    </recommendedName>
</protein>
<name>A0A1V9EJB1_9BACT</name>
<dbReference type="InterPro" id="IPR036291">
    <property type="entry name" value="NAD(P)-bd_dom_sf"/>
</dbReference>
<comment type="caution">
    <text evidence="4">The sequence shown here is derived from an EMBL/GenBank/DDBJ whole genome shotgun (WGS) entry which is preliminary data.</text>
</comment>
<dbReference type="AlphaFoldDB" id="A0A1V9EJB1"/>